<evidence type="ECO:0000313" key="4">
    <source>
        <dbReference type="EMBL" id="CAD2086932.1"/>
    </source>
</evidence>
<feature type="compositionally biased region" description="Low complexity" evidence="2">
    <location>
        <begin position="318"/>
        <end position="327"/>
    </location>
</feature>
<dbReference type="GO" id="GO:0016197">
    <property type="term" value="P:endosomal transport"/>
    <property type="evidence" value="ECO:0007669"/>
    <property type="project" value="TreeGrafter"/>
</dbReference>
<feature type="compositionally biased region" description="Basic and acidic residues" evidence="2">
    <location>
        <begin position="479"/>
        <end position="488"/>
    </location>
</feature>
<feature type="compositionally biased region" description="Basic and acidic residues" evidence="2">
    <location>
        <begin position="371"/>
        <end position="383"/>
    </location>
</feature>
<feature type="region of interest" description="Disordered" evidence="2">
    <location>
        <begin position="892"/>
        <end position="921"/>
    </location>
</feature>
<feature type="compositionally biased region" description="Basic and acidic residues" evidence="2">
    <location>
        <begin position="297"/>
        <end position="306"/>
    </location>
</feature>
<dbReference type="PROSITE" id="PS50031">
    <property type="entry name" value="EH"/>
    <property type="match status" value="2"/>
</dbReference>
<dbReference type="InterPro" id="IPR000261">
    <property type="entry name" value="EH_dom"/>
</dbReference>
<feature type="region of interest" description="Disordered" evidence="2">
    <location>
        <begin position="852"/>
        <end position="878"/>
    </location>
</feature>
<feature type="compositionally biased region" description="Basic residues" evidence="2">
    <location>
        <begin position="356"/>
        <end position="366"/>
    </location>
</feature>
<evidence type="ECO:0000259" key="3">
    <source>
        <dbReference type="PROSITE" id="PS50031"/>
    </source>
</evidence>
<feature type="domain" description="EH" evidence="3">
    <location>
        <begin position="50"/>
        <end position="111"/>
    </location>
</feature>
<feature type="domain" description="EH" evidence="3">
    <location>
        <begin position="138"/>
        <end position="229"/>
    </location>
</feature>
<dbReference type="PANTHER" id="PTHR11216:SF174">
    <property type="entry name" value="GH06923P"/>
    <property type="match status" value="1"/>
</dbReference>
<name>A0A6V7RYY0_PLAVN</name>
<organism evidence="4 5">
    <name type="scientific">Plasmodium vinckei lentum</name>
    <dbReference type="NCBI Taxonomy" id="138297"/>
    <lineage>
        <taxon>Eukaryota</taxon>
        <taxon>Sar</taxon>
        <taxon>Alveolata</taxon>
        <taxon>Apicomplexa</taxon>
        <taxon>Aconoidasida</taxon>
        <taxon>Haemosporida</taxon>
        <taxon>Plasmodiidae</taxon>
        <taxon>Plasmodium</taxon>
        <taxon>Plasmodium (Vinckeia)</taxon>
    </lineage>
</organism>
<accession>A0A6V7RYY0</accession>
<feature type="compositionally biased region" description="Basic and acidic residues" evidence="2">
    <location>
        <begin position="852"/>
        <end position="864"/>
    </location>
</feature>
<dbReference type="GO" id="GO:0005886">
    <property type="term" value="C:plasma membrane"/>
    <property type="evidence" value="ECO:0007669"/>
    <property type="project" value="TreeGrafter"/>
</dbReference>
<feature type="compositionally biased region" description="Acidic residues" evidence="2">
    <location>
        <begin position="384"/>
        <end position="403"/>
    </location>
</feature>
<dbReference type="InterPro" id="IPR011992">
    <property type="entry name" value="EF-hand-dom_pair"/>
</dbReference>
<dbReference type="Gene3D" id="1.10.238.10">
    <property type="entry name" value="EF-hand"/>
    <property type="match status" value="2"/>
</dbReference>
<dbReference type="AlphaFoldDB" id="A0A6V7RYY0"/>
<dbReference type="GO" id="GO:0006897">
    <property type="term" value="P:endocytosis"/>
    <property type="evidence" value="ECO:0007669"/>
    <property type="project" value="TreeGrafter"/>
</dbReference>
<feature type="region of interest" description="Disordered" evidence="2">
    <location>
        <begin position="297"/>
        <end position="332"/>
    </location>
</feature>
<feature type="compositionally biased region" description="Acidic residues" evidence="2">
    <location>
        <begin position="307"/>
        <end position="317"/>
    </location>
</feature>
<dbReference type="Proteomes" id="UP000515308">
    <property type="component" value="Chromosome PVLDE_05"/>
</dbReference>
<feature type="coiled-coil region" evidence="1">
    <location>
        <begin position="658"/>
        <end position="723"/>
    </location>
</feature>
<dbReference type="SUPFAM" id="SSF47473">
    <property type="entry name" value="EF-hand"/>
    <property type="match status" value="2"/>
</dbReference>
<dbReference type="GO" id="GO:0005737">
    <property type="term" value="C:cytoplasm"/>
    <property type="evidence" value="ECO:0007669"/>
    <property type="project" value="TreeGrafter"/>
</dbReference>
<dbReference type="EMBL" id="LR865367">
    <property type="protein sequence ID" value="CAD2086932.1"/>
    <property type="molecule type" value="Genomic_DNA"/>
</dbReference>
<protein>
    <submittedName>
        <fullName evidence="4">Formin 2, putative</fullName>
    </submittedName>
</protein>
<feature type="region of interest" description="Disordered" evidence="2">
    <location>
        <begin position="350"/>
        <end position="504"/>
    </location>
</feature>
<dbReference type="SMART" id="SM00027">
    <property type="entry name" value="EH"/>
    <property type="match status" value="2"/>
</dbReference>
<feature type="compositionally biased region" description="Basic and acidic residues" evidence="2">
    <location>
        <begin position="908"/>
        <end position="921"/>
    </location>
</feature>
<dbReference type="Pfam" id="PF12763">
    <property type="entry name" value="EH"/>
    <property type="match status" value="2"/>
</dbReference>
<dbReference type="PANTHER" id="PTHR11216">
    <property type="entry name" value="EH DOMAIN"/>
    <property type="match status" value="1"/>
</dbReference>
<proteinExistence type="predicted"/>
<evidence type="ECO:0000313" key="5">
    <source>
        <dbReference type="Proteomes" id="UP000515308"/>
    </source>
</evidence>
<dbReference type="VEuPathDB" id="PlasmoDB:PVLDE_0500960"/>
<sequence>MNSTFNDKKGSQINVLNTSEAPAWSTDRISLSLNDKYENNYIDNKTASSFLQNSGLSIAVLHSIWEYSDVQNKGYLTLEDFFICCRLVAHAQNGNPLSSELINTQPPCLPSFDIIRHKSFSNISNMEGTIEWKLGIAEKEDYKRIFKTLDINNEEKIEGNIIREYYLNTSNISICELMQIWNISDYDNDGYLDFNQFCIMNKIVDVRKGKEINIPLSIPKQLLNSINPDHKLAMNGNKQENYMYCFWFILFFCETTNFYQPAHSFTDDTTFKRTDKGMETHESDKLSYVNLLKTENDDKEESKYENLEDIENEENSDNENNSEQGENYENTDNEKLNMEFDFFEFKNEGSDNSHYEKKKKKKKKNIAKSSIFKDKSEEFSDFPKEEEEEEEVEEGDDEQEDIIQEVPNDEEHNNELLIVNKKKKKTKEKKKHNTNGTNKEKEKKKKKKKFEEKTMTYNNEEQCGIEEMDADQNQKHVKNKNEKKDEKVKKKIKQKNQGDENWKEKWKEKMEAKIKAKLKEKMKAVMAEQMTGRISEKLSEIALENIPDNEMVAKSKDNESNESRSKLWRELMNQSKLVKFNYANLKNANIESKDIYKIEELNKKLEAENTERKINIEKQKDQVNRLSYIYEHELKRHQCLKEERRNLEFLNICLYKDIKYKKENIKNIKKEIKELISDINKINIENLNINKSYIQKEKEVKAADQKRKELAEIINKEKKYLKKDEKNLIMLKNMILYLRKQKSKALKLQDDLKSRYDVTNTDYQLLIKNVFHQQNNLNTIVNKRLDLEKVKNQQIVLFNSLSNQSILLDLKNKYPQLKKTLESQPNPTFQIQDTLLHDPSQNLQRKYFVDKKGIPNEPSHEIKSTKKNAKNFESMKNGDSVDIFSSLDEMDSIEDALGDENGSSNEMSLKDGSLKSDDNSP</sequence>
<reference evidence="4 5" key="1">
    <citation type="submission" date="2020-08" db="EMBL/GenBank/DDBJ databases">
        <authorList>
            <person name="Ramaprasad A."/>
        </authorList>
    </citation>
    <scope>NUCLEOTIDE SEQUENCE [LARGE SCALE GENOMIC DNA]</scope>
</reference>
<evidence type="ECO:0000256" key="1">
    <source>
        <dbReference type="SAM" id="Coils"/>
    </source>
</evidence>
<evidence type="ECO:0000256" key="2">
    <source>
        <dbReference type="SAM" id="MobiDB-lite"/>
    </source>
</evidence>
<gene>
    <name evidence="4" type="ORF">PVLDE_0500960</name>
</gene>
<keyword evidence="1" id="KW-0175">Coiled coil</keyword>
<feature type="compositionally biased region" description="Basic residues" evidence="2">
    <location>
        <begin position="420"/>
        <end position="433"/>
    </location>
</feature>